<name>A0A016SL82_9BILA</name>
<dbReference type="InterPro" id="IPR016186">
    <property type="entry name" value="C-type_lectin-like/link_sf"/>
</dbReference>
<dbReference type="SUPFAM" id="SSF56436">
    <property type="entry name" value="C-type lectin-like"/>
    <property type="match status" value="1"/>
</dbReference>
<dbReference type="Gene3D" id="3.10.100.10">
    <property type="entry name" value="Mannose-Binding Protein A, subunit A"/>
    <property type="match status" value="1"/>
</dbReference>
<evidence type="ECO:0000313" key="4">
    <source>
        <dbReference type="Proteomes" id="UP000024635"/>
    </source>
</evidence>
<reference evidence="4" key="1">
    <citation type="journal article" date="2015" name="Nat. Genet.">
        <title>The genome and transcriptome of the zoonotic hookworm Ancylostoma ceylanicum identify infection-specific gene families.</title>
        <authorList>
            <person name="Schwarz E.M."/>
            <person name="Hu Y."/>
            <person name="Antoshechkin I."/>
            <person name="Miller M.M."/>
            <person name="Sternberg P.W."/>
            <person name="Aroian R.V."/>
        </authorList>
    </citation>
    <scope>NUCLEOTIDE SEQUENCE</scope>
    <source>
        <strain evidence="4">HY135</strain>
    </source>
</reference>
<dbReference type="Pfam" id="PF02995">
    <property type="entry name" value="DUF229"/>
    <property type="match status" value="1"/>
</dbReference>
<sequence>MTLYKPRFRRNQPDSPEAPIWDFVGVLQNENVSHHVRTSSNACVESVFTGSGMFVCEDKWQRPTSKNAPVTAPTTDAISARQPPEERSTVADFNSMPTPDLYKAILDRITDPLVDQMLRELFGRFPGETVEKIEEEKRGRSIVLSGVKESSPTLRPSQRQKDLEDKVDAILDVLDMECRPVEIRRMGRFDLSRPRLVKVVFSNKQEWSQALAQARLLRSTSFSDVYIRRSMTENERRREYELRQVARERNAGLDKREWVVHRDNGRSVDVIYFDLSKAFDNVNHAKLLSKLKSVGIEGRLLDWFACYLSGRHFTVKVENAYSDRGSRISDYGAANVEECFQICYDDAACSYLDYNDRRQMCDIYKTGTDEHLAGAETYKLLRDEVVSGCERKVILNSTRMVSKAIPPIHDVQADLTVTSALLAEERETPVPRTGWEYFSETKMYYKLVNKEKRFDEARAFCQKKNGDLVSIQSEELNDLLIVVYANRKKEVVHSDTKGAESGERNNERVGVEEEGRHNPVQPGCEFVETYCKRATFPWTSIYHNNHNQILSKGNISKSMMSSKKSVILIVFDSVSHSNFIRSMPKSLEVLSSLYKSHIFKGMSKIGDNSFPNAVAFLSGKHHQTEFGDVMGYFDEHPLIWKDFEKAGYTTYYAEDYPKFNLFSYLAGGFRRKPVHHYFSNLGRTHVYCRPYWLNVYGSFLHRRSKFLCYGNQAMHNIELNYLSQFLRKNKDSPKFALNWLTELGHDYANTINVADEDFADFLRKHYDDLKESFFFVLSDHGHRFDPIRQTRIGRIEERFPFFSMHIPQCIQRKIPALAGVIQQNTEVLTSFWDFYVTMRDILDLGESDSWDQMISQLMDNSTWTHNYSKRGQSLLRPLSDRNCKEAGVPEEFCMCYPETAVDTNSYLITKLAQELILHLNRLLAEYNECAPLTLSKVRHATKIEDEFIGAEAKYRITVEATPSFAVFEALMRYNKAANTSVVHGNVNRVNSYGNQSICVHEQELRKYCYCTSTTAR</sequence>
<proteinExistence type="predicted"/>
<dbReference type="InterPro" id="IPR016187">
    <property type="entry name" value="CTDL_fold"/>
</dbReference>
<dbReference type="Gene3D" id="3.40.720.10">
    <property type="entry name" value="Alkaline Phosphatase, subunit A"/>
    <property type="match status" value="1"/>
</dbReference>
<dbReference type="InterPro" id="IPR003609">
    <property type="entry name" value="Pan_app"/>
</dbReference>
<dbReference type="EMBL" id="JARK01001541">
    <property type="protein sequence ID" value="EYB91473.1"/>
    <property type="molecule type" value="Genomic_DNA"/>
</dbReference>
<evidence type="ECO:0000256" key="1">
    <source>
        <dbReference type="SAM" id="MobiDB-lite"/>
    </source>
</evidence>
<dbReference type="SUPFAM" id="SSF53649">
    <property type="entry name" value="Alkaline phosphatase-like"/>
    <property type="match status" value="1"/>
</dbReference>
<organism evidence="3 4">
    <name type="scientific">Ancylostoma ceylanicum</name>
    <dbReference type="NCBI Taxonomy" id="53326"/>
    <lineage>
        <taxon>Eukaryota</taxon>
        <taxon>Metazoa</taxon>
        <taxon>Ecdysozoa</taxon>
        <taxon>Nematoda</taxon>
        <taxon>Chromadorea</taxon>
        <taxon>Rhabditida</taxon>
        <taxon>Rhabditina</taxon>
        <taxon>Rhabditomorpha</taxon>
        <taxon>Strongyloidea</taxon>
        <taxon>Ancylostomatidae</taxon>
        <taxon>Ancylostomatinae</taxon>
        <taxon>Ancylostoma</taxon>
    </lineage>
</organism>
<dbReference type="CDD" id="cd00037">
    <property type="entry name" value="CLECT"/>
    <property type="match status" value="1"/>
</dbReference>
<gene>
    <name evidence="3" type="primary">Acey_s0205.g1912</name>
    <name evidence="3" type="ORF">Y032_0205g1912</name>
</gene>
<feature type="domain" description="Apple" evidence="2">
    <location>
        <begin position="306"/>
        <end position="385"/>
    </location>
</feature>
<dbReference type="PROSITE" id="PS50948">
    <property type="entry name" value="PAN"/>
    <property type="match status" value="1"/>
</dbReference>
<dbReference type="PANTHER" id="PTHR10974:SF48">
    <property type="entry name" value="SULFATASE DOMAIN-CONTAINING PROTEIN"/>
    <property type="match status" value="1"/>
</dbReference>
<dbReference type="PANTHER" id="PTHR10974">
    <property type="entry name" value="FI08016P-RELATED"/>
    <property type="match status" value="1"/>
</dbReference>
<protein>
    <recommendedName>
        <fullName evidence="2">Apple domain-containing protein</fullName>
    </recommendedName>
</protein>
<dbReference type="OrthoDB" id="413313at2759"/>
<keyword evidence="4" id="KW-1185">Reference proteome</keyword>
<feature type="region of interest" description="Disordered" evidence="1">
    <location>
        <begin position="493"/>
        <end position="517"/>
    </location>
</feature>
<feature type="region of interest" description="Disordered" evidence="1">
    <location>
        <begin position="64"/>
        <end position="86"/>
    </location>
</feature>
<dbReference type="CDD" id="cd16021">
    <property type="entry name" value="ALP_like"/>
    <property type="match status" value="1"/>
</dbReference>
<dbReference type="InterPro" id="IPR017850">
    <property type="entry name" value="Alkaline_phosphatase_core_sf"/>
</dbReference>
<accession>A0A016SL82</accession>
<dbReference type="Proteomes" id="UP000024635">
    <property type="component" value="Unassembled WGS sequence"/>
</dbReference>
<dbReference type="AlphaFoldDB" id="A0A016SL82"/>
<dbReference type="Pfam" id="PF00024">
    <property type="entry name" value="PAN_1"/>
    <property type="match status" value="1"/>
</dbReference>
<dbReference type="GO" id="GO:0005615">
    <property type="term" value="C:extracellular space"/>
    <property type="evidence" value="ECO:0007669"/>
    <property type="project" value="TreeGrafter"/>
</dbReference>
<evidence type="ECO:0000259" key="2">
    <source>
        <dbReference type="PROSITE" id="PS50948"/>
    </source>
</evidence>
<comment type="caution">
    <text evidence="3">The sequence shown here is derived from an EMBL/GenBank/DDBJ whole genome shotgun (WGS) entry which is preliminary data.</text>
</comment>
<dbReference type="FunFam" id="3.40.720.10:FF:000017">
    <property type="entry name" value="Predicted protein"/>
    <property type="match status" value="1"/>
</dbReference>
<feature type="compositionally biased region" description="Polar residues" evidence="1">
    <location>
        <begin position="64"/>
        <end position="77"/>
    </location>
</feature>
<evidence type="ECO:0000313" key="3">
    <source>
        <dbReference type="EMBL" id="EYB91473.1"/>
    </source>
</evidence>
<dbReference type="InterPro" id="IPR004245">
    <property type="entry name" value="DUF229"/>
</dbReference>
<dbReference type="STRING" id="53326.A0A016SL82"/>